<dbReference type="Proteomes" id="UP000030588">
    <property type="component" value="Unassembled WGS sequence"/>
</dbReference>
<reference evidence="2" key="2">
    <citation type="submission" date="2020-02" db="EMBL/GenBank/DDBJ databases">
        <authorList>
            <person name="Feng H."/>
        </authorList>
    </citation>
    <scope>NUCLEOTIDE SEQUENCE [LARGE SCALE GENOMIC DNA]</scope>
    <source>
        <strain evidence="2">Gsoil 114</strain>
    </source>
</reference>
<dbReference type="RefSeq" id="WP_035349067.1">
    <property type="nucleotide sequence ID" value="NZ_JAAIWK010000002.1"/>
</dbReference>
<evidence type="ECO:0000313" key="3">
    <source>
        <dbReference type="Proteomes" id="UP000030588"/>
    </source>
</evidence>
<proteinExistence type="predicted"/>
<accession>A0A0A6V9F8</accession>
<gene>
    <name evidence="2" type="ORF">G4D61_02205</name>
    <name evidence="1" type="ORF">NG54_16990</name>
</gene>
<evidence type="ECO:0000313" key="4">
    <source>
        <dbReference type="Proteomes" id="UP000476934"/>
    </source>
</evidence>
<protein>
    <submittedName>
        <fullName evidence="1">Uncharacterized protein</fullName>
    </submittedName>
</protein>
<organism evidence="1 3">
    <name type="scientific">Heyndrickxia ginsengihumi</name>
    <dbReference type="NCBI Taxonomy" id="363870"/>
    <lineage>
        <taxon>Bacteria</taxon>
        <taxon>Bacillati</taxon>
        <taxon>Bacillota</taxon>
        <taxon>Bacilli</taxon>
        <taxon>Bacillales</taxon>
        <taxon>Bacillaceae</taxon>
        <taxon>Heyndrickxia</taxon>
    </lineage>
</organism>
<dbReference type="EMBL" id="JRUN01000084">
    <property type="protein sequence ID" value="KHD84211.1"/>
    <property type="molecule type" value="Genomic_DNA"/>
</dbReference>
<dbReference type="EMBL" id="JAAIWK010000002">
    <property type="protein sequence ID" value="NEY18779.1"/>
    <property type="molecule type" value="Genomic_DNA"/>
</dbReference>
<keyword evidence="4" id="KW-1185">Reference proteome</keyword>
<name>A0A0A6V9F8_9BACI</name>
<dbReference type="Proteomes" id="UP000476934">
    <property type="component" value="Unassembled WGS sequence"/>
</dbReference>
<evidence type="ECO:0000313" key="1">
    <source>
        <dbReference type="EMBL" id="KHD84211.1"/>
    </source>
</evidence>
<dbReference type="AlphaFoldDB" id="A0A0A6V9F8"/>
<comment type="caution">
    <text evidence="1">The sequence shown here is derived from an EMBL/GenBank/DDBJ whole genome shotgun (WGS) entry which is preliminary data.</text>
</comment>
<sequence>MISSVSSSSYDKTKDPRFLAFSRLATEGSAEANVTDKNRYSMSFTEFCHDLEKGEIVDSQNAQNNTYNNSQSQWEFRIKESLVSKTNSQLGSEVLDIIKKAYDLGMVNNDNMLLRSRAIKAYKSSI</sequence>
<reference evidence="1 3" key="1">
    <citation type="submission" date="2014-10" db="EMBL/GenBank/DDBJ databases">
        <title>Draft genome of phytase producing Bacillus ginsengihumi strain M2.11.</title>
        <authorList>
            <person name="Toymentseva A."/>
            <person name="Boulygina E.A."/>
            <person name="Kazakov S.V."/>
            <person name="Kayumov I."/>
            <person name="Suleimanova A.D."/>
            <person name="Mardanova A.M."/>
            <person name="Maria S.N."/>
            <person name="Sergey M.Y."/>
            <person name="Sharipova M.R."/>
        </authorList>
    </citation>
    <scope>NUCLEOTIDE SEQUENCE [LARGE SCALE GENOMIC DNA]</scope>
    <source>
        <strain evidence="1 3">M2.11</strain>
    </source>
</reference>
<evidence type="ECO:0000313" key="2">
    <source>
        <dbReference type="EMBL" id="NEY18779.1"/>
    </source>
</evidence>
<reference evidence="2 4" key="3">
    <citation type="submission" date="2020-03" db="EMBL/GenBank/DDBJ databases">
        <title>Bacillus aquiflavi sp. nov., isolated from yellow water of strong flavor Chinese baijiu in Yibin region of China.</title>
        <authorList>
            <person name="Xie J."/>
        </authorList>
    </citation>
    <scope>NUCLEOTIDE SEQUENCE [LARGE SCALE GENOMIC DNA]</scope>
    <source>
        <strain evidence="2 4">Gsoil 114</strain>
    </source>
</reference>